<dbReference type="Pfam" id="PF05949">
    <property type="entry name" value="DUF881"/>
    <property type="match status" value="1"/>
</dbReference>
<accession>U5W0C6</accession>
<comment type="similarity">
    <text evidence="1">Belongs to the UPF0749 family.</text>
</comment>
<feature type="compositionally biased region" description="Basic and acidic residues" evidence="2">
    <location>
        <begin position="49"/>
        <end position="58"/>
    </location>
</feature>
<name>U5W0C6_9ACTN</name>
<dbReference type="Proteomes" id="UP000017746">
    <property type="component" value="Chromosome"/>
</dbReference>
<dbReference type="EMBL" id="CP006272">
    <property type="protein sequence ID" value="AGZ42487.1"/>
    <property type="molecule type" value="Genomic_DNA"/>
</dbReference>
<gene>
    <name evidence="4" type="ORF">AFR_21075</name>
</gene>
<keyword evidence="3" id="KW-0812">Transmembrane</keyword>
<dbReference type="InterPro" id="IPR010273">
    <property type="entry name" value="DUF881"/>
</dbReference>
<dbReference type="HOGENOM" id="CLU_040273_0_1_11"/>
<organism evidence="4 5">
    <name type="scientific">Actinoplanes friuliensis DSM 7358</name>
    <dbReference type="NCBI Taxonomy" id="1246995"/>
    <lineage>
        <taxon>Bacteria</taxon>
        <taxon>Bacillati</taxon>
        <taxon>Actinomycetota</taxon>
        <taxon>Actinomycetes</taxon>
        <taxon>Micromonosporales</taxon>
        <taxon>Micromonosporaceae</taxon>
        <taxon>Actinoplanes</taxon>
    </lineage>
</organism>
<proteinExistence type="inferred from homology"/>
<feature type="transmembrane region" description="Helical" evidence="3">
    <location>
        <begin position="167"/>
        <end position="187"/>
    </location>
</feature>
<dbReference type="eggNOG" id="COG3879">
    <property type="taxonomic scope" value="Bacteria"/>
</dbReference>
<evidence type="ECO:0000256" key="2">
    <source>
        <dbReference type="SAM" id="MobiDB-lite"/>
    </source>
</evidence>
<dbReference type="STRING" id="1246995.AFR_21075"/>
<evidence type="ECO:0000313" key="5">
    <source>
        <dbReference type="Proteomes" id="UP000017746"/>
    </source>
</evidence>
<dbReference type="AlphaFoldDB" id="U5W0C6"/>
<keyword evidence="3" id="KW-0472">Membrane</keyword>
<sequence length="395" mass="41382">MAPAVDDEPTVQSVRSRLDGGETMRLQPPFFAPGTTRSPRVPAAETPFDELRTRELRPGDLPGGDPRSESFRGSETQSGRAGTRDDTPETPPERDSQAPDGPIGAGSGRDTPGINSPSVEDSPQETAAARPRHQRDDEAGGDGPEASPVTVTGGSAPARIRERVKKVSSAGALIWVLLALLGFTLVVQLRSNDADAGLATARQEDLVGILSDLEARDQRLQQEINALEESQRQLTSGVAGRQAALAEAGKRADELGLLSGTLPARGPGLKISIDPRGQPIKASQILNAVQELRGAGGEVMEIIGDNGVAVRIVASSYFVDADGGDVMVDGKQLRGPYTLWVIGVPSTMQTALQIPGGVVASVSQAGGNVTMEQRSTVEVAAVRQPTSLQYARPVS</sequence>
<dbReference type="PANTHER" id="PTHR37313">
    <property type="entry name" value="UPF0749 PROTEIN RV1825"/>
    <property type="match status" value="1"/>
</dbReference>
<dbReference type="PATRIC" id="fig|1246995.3.peg.4272"/>
<keyword evidence="5" id="KW-1185">Reference proteome</keyword>
<feature type="compositionally biased region" description="Polar residues" evidence="2">
    <location>
        <begin position="113"/>
        <end position="125"/>
    </location>
</feature>
<feature type="compositionally biased region" description="Basic and acidic residues" evidence="2">
    <location>
        <begin position="82"/>
        <end position="97"/>
    </location>
</feature>
<feature type="region of interest" description="Disordered" evidence="2">
    <location>
        <begin position="1"/>
        <end position="157"/>
    </location>
</feature>
<evidence type="ECO:0000256" key="1">
    <source>
        <dbReference type="ARBA" id="ARBA00009108"/>
    </source>
</evidence>
<reference evidence="4 5" key="1">
    <citation type="journal article" date="2014" name="J. Biotechnol.">
        <title>Complete genome sequence of the actinobacterium Actinoplanes friuliensis HAG 010964, producer of the lipopeptide antibiotic friulimycin.</title>
        <authorList>
            <person name="Ruckert C."/>
            <person name="Szczepanowski R."/>
            <person name="Albersmeier A."/>
            <person name="Goesmann A."/>
            <person name="Fischer N."/>
            <person name="Steinkamper A."/>
            <person name="Puhler A."/>
            <person name="Biener R."/>
            <person name="Schwartz D."/>
            <person name="Kalinowski J."/>
        </authorList>
    </citation>
    <scope>NUCLEOTIDE SEQUENCE [LARGE SCALE GENOMIC DNA]</scope>
    <source>
        <strain evidence="4 5">DSM 7358</strain>
    </source>
</reference>
<keyword evidence="3" id="KW-1133">Transmembrane helix</keyword>
<dbReference type="PANTHER" id="PTHR37313:SF2">
    <property type="entry name" value="UPF0749 PROTEIN YLXX"/>
    <property type="match status" value="1"/>
</dbReference>
<dbReference type="KEGG" id="afs:AFR_21075"/>
<evidence type="ECO:0000256" key="3">
    <source>
        <dbReference type="SAM" id="Phobius"/>
    </source>
</evidence>
<dbReference type="Gene3D" id="3.30.70.1880">
    <property type="entry name" value="Protein of unknown function DUF881"/>
    <property type="match status" value="1"/>
</dbReference>
<protein>
    <recommendedName>
        <fullName evidence="6">DUF881 domain-containing protein</fullName>
    </recommendedName>
</protein>
<evidence type="ECO:0000313" key="4">
    <source>
        <dbReference type="EMBL" id="AGZ42487.1"/>
    </source>
</evidence>
<evidence type="ECO:0008006" key="6">
    <source>
        <dbReference type="Google" id="ProtNLM"/>
    </source>
</evidence>
<dbReference type="GO" id="GO:0005886">
    <property type="term" value="C:plasma membrane"/>
    <property type="evidence" value="ECO:0007669"/>
    <property type="project" value="TreeGrafter"/>
</dbReference>